<evidence type="ECO:0000256" key="17">
    <source>
        <dbReference type="ARBA" id="ARBA00023170"/>
    </source>
</evidence>
<evidence type="ECO:0000256" key="20">
    <source>
        <dbReference type="SAM" id="Phobius"/>
    </source>
</evidence>
<dbReference type="FunFam" id="2.10.25.10:FF:000537">
    <property type="entry name" value="Notch 3"/>
    <property type="match status" value="1"/>
</dbReference>
<dbReference type="SUPFAM" id="SSF57196">
    <property type="entry name" value="EGF/Laminin"/>
    <property type="match status" value="3"/>
</dbReference>
<dbReference type="InterPro" id="IPR001245">
    <property type="entry name" value="Ser-Thr/Tyr_kinase_cat_dom"/>
</dbReference>
<evidence type="ECO:0000256" key="14">
    <source>
        <dbReference type="ARBA" id="ARBA00023136"/>
    </source>
</evidence>
<feature type="domain" description="EGF-like" evidence="22">
    <location>
        <begin position="268"/>
        <end position="304"/>
    </location>
</feature>
<evidence type="ECO:0000256" key="3">
    <source>
        <dbReference type="ARBA" id="ARBA00011902"/>
    </source>
</evidence>
<keyword evidence="12" id="KW-0067">ATP-binding</keyword>
<evidence type="ECO:0000256" key="6">
    <source>
        <dbReference type="ARBA" id="ARBA00022692"/>
    </source>
</evidence>
<feature type="disulfide bond" evidence="19">
    <location>
        <begin position="294"/>
        <end position="303"/>
    </location>
</feature>
<proteinExistence type="predicted"/>
<evidence type="ECO:0000259" key="23">
    <source>
        <dbReference type="PROSITE" id="PS50853"/>
    </source>
</evidence>
<dbReference type="InterPro" id="IPR001881">
    <property type="entry name" value="EGF-like_Ca-bd_dom"/>
</dbReference>
<comment type="caution">
    <text evidence="19">Lacks conserved residue(s) required for the propagation of feature annotation.</text>
</comment>
<evidence type="ECO:0000259" key="21">
    <source>
        <dbReference type="PROSITE" id="PS50011"/>
    </source>
</evidence>
<dbReference type="InterPro" id="IPR050122">
    <property type="entry name" value="RTK"/>
</dbReference>
<dbReference type="InterPro" id="IPR020635">
    <property type="entry name" value="Tyr_kinase_cat_dom"/>
</dbReference>
<keyword evidence="24" id="KW-1185">Reference proteome</keyword>
<evidence type="ECO:0000256" key="13">
    <source>
        <dbReference type="ARBA" id="ARBA00022989"/>
    </source>
</evidence>
<dbReference type="InterPro" id="IPR000719">
    <property type="entry name" value="Prot_kinase_dom"/>
</dbReference>
<dbReference type="PANTHER" id="PTHR24416:SF613">
    <property type="entry name" value="RECEPTOR PROTEIN-TYROSINE KINASE"/>
    <property type="match status" value="1"/>
</dbReference>
<dbReference type="AlphaFoldDB" id="A0A8B8A6F7"/>
<dbReference type="Gene3D" id="3.30.200.20">
    <property type="entry name" value="Phosphorylase Kinase, domain 1"/>
    <property type="match status" value="1"/>
</dbReference>
<evidence type="ECO:0000256" key="1">
    <source>
        <dbReference type="ARBA" id="ARBA00004167"/>
    </source>
</evidence>
<dbReference type="FunFam" id="2.10.25.10:FF:000472">
    <property type="entry name" value="Uncharacterized protein, isoform A"/>
    <property type="match status" value="1"/>
</dbReference>
<accession>A0A8B8A6F7</accession>
<dbReference type="PROSITE" id="PS00109">
    <property type="entry name" value="PROTEIN_KINASE_TYR"/>
    <property type="match status" value="1"/>
</dbReference>
<keyword evidence="14 20" id="KW-0472">Membrane</keyword>
<evidence type="ECO:0000256" key="4">
    <source>
        <dbReference type="ARBA" id="ARBA00022525"/>
    </source>
</evidence>
<evidence type="ECO:0000313" key="25">
    <source>
        <dbReference type="RefSeq" id="XP_022111571.1"/>
    </source>
</evidence>
<evidence type="ECO:0000256" key="8">
    <source>
        <dbReference type="ARBA" id="ARBA00022737"/>
    </source>
</evidence>
<feature type="domain" description="EGF-like" evidence="22">
    <location>
        <begin position="52"/>
        <end position="83"/>
    </location>
</feature>
<dbReference type="CDD" id="cd00192">
    <property type="entry name" value="PTKc"/>
    <property type="match status" value="1"/>
</dbReference>
<dbReference type="InterPro" id="IPR013783">
    <property type="entry name" value="Ig-like_fold"/>
</dbReference>
<dbReference type="InterPro" id="IPR036116">
    <property type="entry name" value="FN3_sf"/>
</dbReference>
<evidence type="ECO:0000256" key="12">
    <source>
        <dbReference type="ARBA" id="ARBA00022840"/>
    </source>
</evidence>
<evidence type="ECO:0000256" key="5">
    <source>
        <dbReference type="ARBA" id="ARBA00022679"/>
    </source>
</evidence>
<keyword evidence="7" id="KW-0732">Signal</keyword>
<dbReference type="InterPro" id="IPR000742">
    <property type="entry name" value="EGF"/>
</dbReference>
<dbReference type="Gene3D" id="1.10.510.10">
    <property type="entry name" value="Transferase(Phosphotransferase) domain 1"/>
    <property type="match status" value="1"/>
</dbReference>
<dbReference type="Pfam" id="PF00008">
    <property type="entry name" value="EGF"/>
    <property type="match status" value="2"/>
</dbReference>
<feature type="disulfide bond" evidence="19">
    <location>
        <begin position="73"/>
        <end position="82"/>
    </location>
</feature>
<sequence>MYNITMPSSMVSDGDLYAAIHHSLSLNDNHFSLIRLIVRDCVSDKWGPPACVAMCDMCYNGGVCDDETGDCVCPPGFSGPNCLTACGMHRFGWSCEFQCGPGNIIQSCTGSQFGLPDPYGNSCISGYHGRDCNVVCSSGMFGAGCTQTCHCQSGMCDAYTGVCTTQCSSGICSSSACTQGWLGSNCQIPDECPAGYYGEQCLSKCNCFNAAACDRISGYCSGGCASGFTCVTNPCYSNPCLNGGACRAQGSMFSCICQPGYSGITCEILSPCSSSPCQHGGTCSVQGSTFSCNCQYPYSGSTCEIFIPCSTSPCQHGGTCSAQGSTFSCTCPPDYTGNNCEAFIFQIACSTGMTVVGTPGMTISVEIPQPFVSSGFSNVHFTYMGPQGIIATPTNYQVPVPLTGSTSVNIGVMARGLFNIIQRSCQIPVTVTGFQMMCTPNITVLGHPGSDVSVAIPEPMVSGGVEGVTFAYVVESASIPTPSSYEVAVPDNGSTTVMVNVIPLVSFSSGMSCNISVIIKGLPYLSQTPSVTLESRLATLTWQAWNTSSGDRGAGPVTAYKVYYSLTSPISWIAGGTISVTDPFQSTYSFTVQPLEPSTEYMFSVAAVGDGTGEGSRSPSFSGLTIPLPSTSTDSSLPIDSTMTEVRTVLHSTPASSSNTAAIAAVVVVVLVMATVAVGLIIFYLHRHRRNRKGESSAQSAGEREMSAYQNKIASDIETISSAYEKVDHVRPSSSSYEIVGLGSSSSSTYEDVSLPSWAHQWGIPWQNVIVGEKVLDSGNFGEVLDGVVIIEGEFSKAAIKTLRTNASPHDRQLFMEEFRTLTKLGSHPNIVNLLGACQHEDNLYVTLEYLPNGDLRSYLRNARTQGDSGQTSLSSEKLIQFALDVAEGMQHLAALGVIHRDLAARNILLSDDLVAKVSDFGLSRGEDIYVQTSKTRVPTRWLSLESLLRQVYTSKSDVWSFGILLWEIATLGATPYEDTKSKDLPSRLENGYRMLKPSNCDDEIYSLMTQCWQEDPKERPAFKKLTSILKTMAENQIEKTYMRLLPKSEDYMHLIFRPALDDN</sequence>
<dbReference type="SUPFAM" id="SSF49265">
    <property type="entry name" value="Fibronectin type III"/>
    <property type="match status" value="1"/>
</dbReference>
<dbReference type="EC" id="2.7.10.1" evidence="3"/>
<dbReference type="Pfam" id="PF00041">
    <property type="entry name" value="fn3"/>
    <property type="match status" value="1"/>
</dbReference>
<reference evidence="25" key="1">
    <citation type="submission" date="2025-08" db="UniProtKB">
        <authorList>
            <consortium name="RefSeq"/>
        </authorList>
    </citation>
    <scope>IDENTIFICATION</scope>
</reference>
<dbReference type="InterPro" id="IPR003961">
    <property type="entry name" value="FN3_dom"/>
</dbReference>
<dbReference type="SMART" id="SM00219">
    <property type="entry name" value="TyrKc"/>
    <property type="match status" value="1"/>
</dbReference>
<dbReference type="FunFam" id="1.10.510.10:FF:000554">
    <property type="entry name" value="Predicted protein"/>
    <property type="match status" value="1"/>
</dbReference>
<dbReference type="PROSITE" id="PS50853">
    <property type="entry name" value="FN3"/>
    <property type="match status" value="1"/>
</dbReference>
<dbReference type="SMART" id="SM00179">
    <property type="entry name" value="EGF_CA"/>
    <property type="match status" value="2"/>
</dbReference>
<dbReference type="GO" id="GO:0005886">
    <property type="term" value="C:plasma membrane"/>
    <property type="evidence" value="ECO:0007669"/>
    <property type="project" value="TreeGrafter"/>
</dbReference>
<dbReference type="FunFam" id="2.170.300.10:FF:000003">
    <property type="entry name" value="tyrosine-protein kinase receptor Tie-1 isoform X1"/>
    <property type="match status" value="1"/>
</dbReference>
<keyword evidence="13 20" id="KW-1133">Transmembrane helix</keyword>
<dbReference type="CDD" id="cd00054">
    <property type="entry name" value="EGF_CA"/>
    <property type="match status" value="4"/>
</dbReference>
<keyword evidence="5" id="KW-0808">Transferase</keyword>
<evidence type="ECO:0000256" key="15">
    <source>
        <dbReference type="ARBA" id="ARBA00023137"/>
    </source>
</evidence>
<dbReference type="Pfam" id="PF07714">
    <property type="entry name" value="PK_Tyr_Ser-Thr"/>
    <property type="match status" value="1"/>
</dbReference>
<dbReference type="PROSITE" id="PS00022">
    <property type="entry name" value="EGF_1"/>
    <property type="match status" value="4"/>
</dbReference>
<feature type="domain" description="EGF-like" evidence="22">
    <location>
        <begin position="305"/>
        <end position="341"/>
    </location>
</feature>
<dbReference type="SMART" id="SM00060">
    <property type="entry name" value="FN3"/>
    <property type="match status" value="1"/>
</dbReference>
<feature type="domain" description="Fibronectin type-III" evidence="23">
    <location>
        <begin position="522"/>
        <end position="628"/>
    </location>
</feature>
<dbReference type="Proteomes" id="UP000694845">
    <property type="component" value="Unplaced"/>
</dbReference>
<evidence type="ECO:0000256" key="10">
    <source>
        <dbReference type="ARBA" id="ARBA00022777"/>
    </source>
</evidence>
<dbReference type="GO" id="GO:0005576">
    <property type="term" value="C:extracellular region"/>
    <property type="evidence" value="ECO:0007669"/>
    <property type="project" value="UniProtKB-SubCell"/>
</dbReference>
<organism evidence="24 25">
    <name type="scientific">Acanthaster planci</name>
    <name type="common">Crown-of-thorns starfish</name>
    <dbReference type="NCBI Taxonomy" id="133434"/>
    <lineage>
        <taxon>Eukaryota</taxon>
        <taxon>Metazoa</taxon>
        <taxon>Echinodermata</taxon>
        <taxon>Eleutherozoa</taxon>
        <taxon>Asterozoa</taxon>
        <taxon>Asteroidea</taxon>
        <taxon>Valvatacea</taxon>
        <taxon>Valvatida</taxon>
        <taxon>Acanthasteridae</taxon>
        <taxon>Acanthaster</taxon>
    </lineage>
</organism>
<name>A0A8B8A6F7_ACAPL</name>
<dbReference type="Gene3D" id="2.10.25.10">
    <property type="entry name" value="Laminin"/>
    <property type="match status" value="3"/>
</dbReference>
<dbReference type="GO" id="GO:0043235">
    <property type="term" value="C:receptor complex"/>
    <property type="evidence" value="ECO:0007669"/>
    <property type="project" value="TreeGrafter"/>
</dbReference>
<dbReference type="PRINTS" id="PR00109">
    <property type="entry name" value="TYRKINASE"/>
</dbReference>
<evidence type="ECO:0000256" key="9">
    <source>
        <dbReference type="ARBA" id="ARBA00022741"/>
    </source>
</evidence>
<evidence type="ECO:0000256" key="2">
    <source>
        <dbReference type="ARBA" id="ARBA00004613"/>
    </source>
</evidence>
<evidence type="ECO:0000259" key="22">
    <source>
        <dbReference type="PROSITE" id="PS50026"/>
    </source>
</evidence>
<dbReference type="PROSITE" id="PS01186">
    <property type="entry name" value="EGF_2"/>
    <property type="match status" value="2"/>
</dbReference>
<keyword evidence="18" id="KW-0325">Glycoprotein</keyword>
<keyword evidence="19" id="KW-0245">EGF-like domain</keyword>
<feature type="disulfide bond" evidence="19">
    <location>
        <begin position="257"/>
        <end position="266"/>
    </location>
</feature>
<keyword evidence="8" id="KW-0677">Repeat</keyword>
<feature type="domain" description="Protein kinase" evidence="21">
    <location>
        <begin position="770"/>
        <end position="1033"/>
    </location>
</feature>
<gene>
    <name evidence="25" type="primary">LOC110990780</name>
</gene>
<feature type="transmembrane region" description="Helical" evidence="20">
    <location>
        <begin position="661"/>
        <end position="685"/>
    </location>
</feature>
<evidence type="ECO:0000256" key="11">
    <source>
        <dbReference type="ARBA" id="ARBA00022837"/>
    </source>
</evidence>
<dbReference type="GO" id="GO:0007169">
    <property type="term" value="P:cell surface receptor protein tyrosine kinase signaling pathway"/>
    <property type="evidence" value="ECO:0007669"/>
    <property type="project" value="TreeGrafter"/>
</dbReference>
<dbReference type="PANTHER" id="PTHR24416">
    <property type="entry name" value="TYROSINE-PROTEIN KINASE RECEPTOR"/>
    <property type="match status" value="1"/>
</dbReference>
<protein>
    <recommendedName>
        <fullName evidence="3">receptor protein-tyrosine kinase</fullName>
        <ecNumber evidence="3">2.7.10.1</ecNumber>
    </recommendedName>
</protein>
<dbReference type="InterPro" id="IPR008266">
    <property type="entry name" value="Tyr_kinase_AS"/>
</dbReference>
<dbReference type="PROSITE" id="PS50026">
    <property type="entry name" value="EGF_3"/>
    <property type="match status" value="4"/>
</dbReference>
<dbReference type="Gene3D" id="2.170.300.10">
    <property type="entry name" value="Tie2 ligand-binding domain superfamily"/>
    <property type="match status" value="2"/>
</dbReference>
<dbReference type="GeneID" id="110990780"/>
<dbReference type="SMART" id="SM00181">
    <property type="entry name" value="EGF"/>
    <property type="match status" value="5"/>
</dbReference>
<dbReference type="SUPFAM" id="SSF56112">
    <property type="entry name" value="Protein kinase-like (PK-like)"/>
    <property type="match status" value="1"/>
</dbReference>
<dbReference type="GO" id="GO:0005509">
    <property type="term" value="F:calcium ion binding"/>
    <property type="evidence" value="ECO:0007669"/>
    <property type="project" value="InterPro"/>
</dbReference>
<keyword evidence="17" id="KW-0675">Receptor</keyword>
<dbReference type="GO" id="GO:0005524">
    <property type="term" value="F:ATP binding"/>
    <property type="evidence" value="ECO:0007669"/>
    <property type="project" value="UniProtKB-KW"/>
</dbReference>
<evidence type="ECO:0000313" key="24">
    <source>
        <dbReference type="Proteomes" id="UP000694845"/>
    </source>
</evidence>
<dbReference type="InterPro" id="IPR011009">
    <property type="entry name" value="Kinase-like_dom_sf"/>
</dbReference>
<evidence type="ECO:0000256" key="7">
    <source>
        <dbReference type="ARBA" id="ARBA00022729"/>
    </source>
</evidence>
<dbReference type="PROSITE" id="PS50011">
    <property type="entry name" value="PROTEIN_KINASE_DOM"/>
    <property type="match status" value="1"/>
</dbReference>
<dbReference type="OrthoDB" id="1668230at2759"/>
<dbReference type="KEGG" id="aplc:110990780"/>
<keyword evidence="4" id="KW-0964">Secreted</keyword>
<dbReference type="CDD" id="cd00063">
    <property type="entry name" value="FN3"/>
    <property type="match status" value="1"/>
</dbReference>
<keyword evidence="15" id="KW-0829">Tyrosine-protein kinase</keyword>
<evidence type="ECO:0000256" key="19">
    <source>
        <dbReference type="PROSITE-ProRule" id="PRU00076"/>
    </source>
</evidence>
<keyword evidence="6 20" id="KW-0812">Transmembrane</keyword>
<dbReference type="RefSeq" id="XP_022111571.1">
    <property type="nucleotide sequence ID" value="XM_022255879.1"/>
</dbReference>
<comment type="subcellular location">
    <subcellularLocation>
        <location evidence="1">Membrane</location>
        <topology evidence="1">Single-pass membrane protein</topology>
    </subcellularLocation>
    <subcellularLocation>
        <location evidence="2">Secreted</location>
    </subcellularLocation>
</comment>
<keyword evidence="10" id="KW-0418">Kinase</keyword>
<keyword evidence="16 19" id="KW-1015">Disulfide bond</keyword>
<keyword evidence="11" id="KW-0106">Calcium</keyword>
<feature type="disulfide bond" evidence="19">
    <location>
        <begin position="331"/>
        <end position="340"/>
    </location>
</feature>
<dbReference type="GO" id="GO:0004714">
    <property type="term" value="F:transmembrane receptor protein tyrosine kinase activity"/>
    <property type="evidence" value="ECO:0007669"/>
    <property type="project" value="UniProtKB-EC"/>
</dbReference>
<keyword evidence="9" id="KW-0547">Nucleotide-binding</keyword>
<dbReference type="Gene3D" id="2.60.40.10">
    <property type="entry name" value="Immunoglobulins"/>
    <property type="match status" value="1"/>
</dbReference>
<evidence type="ECO:0000256" key="18">
    <source>
        <dbReference type="ARBA" id="ARBA00023180"/>
    </source>
</evidence>
<feature type="domain" description="EGF-like" evidence="22">
    <location>
        <begin position="231"/>
        <end position="267"/>
    </location>
</feature>
<evidence type="ECO:0000256" key="16">
    <source>
        <dbReference type="ARBA" id="ARBA00023157"/>
    </source>
</evidence>